<comment type="subcellular location">
    <subcellularLocation>
        <location evidence="1">Membrane</location>
        <topology evidence="1">Multi-pass membrane protein</topology>
    </subcellularLocation>
</comment>
<proteinExistence type="inferred from homology"/>
<dbReference type="GeneID" id="19274304"/>
<comment type="similarity">
    <text evidence="2">Belongs to the Ca(2+):cation antiporter (CaCA) (TC 2.A.19) family. SLC24A subfamily.</text>
</comment>
<evidence type="ECO:0000256" key="8">
    <source>
        <dbReference type="SAM" id="Phobius"/>
    </source>
</evidence>
<dbReference type="Gene3D" id="1.20.1420.30">
    <property type="entry name" value="NCX, central ion-binding region"/>
    <property type="match status" value="2"/>
</dbReference>
<evidence type="ECO:0000256" key="7">
    <source>
        <dbReference type="SAM" id="MobiDB-lite"/>
    </source>
</evidence>
<keyword evidence="11" id="KW-1185">Reference proteome</keyword>
<keyword evidence="4 8" id="KW-0812">Transmembrane</keyword>
<feature type="transmembrane region" description="Helical" evidence="8">
    <location>
        <begin position="292"/>
        <end position="315"/>
    </location>
</feature>
<dbReference type="GO" id="GO:0008273">
    <property type="term" value="F:calcium, potassium:sodium antiporter activity"/>
    <property type="evidence" value="ECO:0007669"/>
    <property type="project" value="TreeGrafter"/>
</dbReference>
<feature type="domain" description="Sodium/calcium exchanger membrane region" evidence="9">
    <location>
        <begin position="10"/>
        <end position="151"/>
    </location>
</feature>
<feature type="transmembrane region" description="Helical" evidence="8">
    <location>
        <begin position="71"/>
        <end position="96"/>
    </location>
</feature>
<feature type="domain" description="Sodium/calcium exchanger membrane region" evidence="9">
    <location>
        <begin position="223"/>
        <end position="379"/>
    </location>
</feature>
<dbReference type="HOGENOM" id="CLU_007948_1_0_1"/>
<reference evidence="11" key="1">
    <citation type="journal article" date="2015" name="BMC Genomics">
        <title>Genomic and transcriptomic analysis of the endophytic fungus Pestalotiopsis fici reveals its lifestyle and high potential for synthesis of natural products.</title>
        <authorList>
            <person name="Wang X."/>
            <person name="Zhang X."/>
            <person name="Liu L."/>
            <person name="Xiang M."/>
            <person name="Wang W."/>
            <person name="Sun X."/>
            <person name="Che Y."/>
            <person name="Guo L."/>
            <person name="Liu G."/>
            <person name="Guo L."/>
            <person name="Wang C."/>
            <person name="Yin W.B."/>
            <person name="Stadler M."/>
            <person name="Zhang X."/>
            <person name="Liu X."/>
        </authorList>
    </citation>
    <scope>NUCLEOTIDE SEQUENCE [LARGE SCALE GENOMIC DNA]</scope>
    <source>
        <strain evidence="11">W106-1 / CGMCC3.15140</strain>
    </source>
</reference>
<dbReference type="OMA" id="MSITHTI"/>
<keyword evidence="6 8" id="KW-0472">Membrane</keyword>
<feature type="transmembrane region" description="Helical" evidence="8">
    <location>
        <begin position="132"/>
        <end position="154"/>
    </location>
</feature>
<dbReference type="STRING" id="1229662.W3WZX8"/>
<feature type="transmembrane region" description="Helical" evidence="8">
    <location>
        <begin position="108"/>
        <end position="126"/>
    </location>
</feature>
<dbReference type="EMBL" id="KI912114">
    <property type="protein sequence ID" value="ETS79438.1"/>
    <property type="molecule type" value="Genomic_DNA"/>
</dbReference>
<dbReference type="PANTHER" id="PTHR10846:SF8">
    <property type="entry name" value="INNER MEMBRANE PROTEIN YRBG"/>
    <property type="match status" value="1"/>
</dbReference>
<name>W3WZX8_PESFW</name>
<dbReference type="GO" id="GO:0005886">
    <property type="term" value="C:plasma membrane"/>
    <property type="evidence" value="ECO:0007669"/>
    <property type="project" value="TreeGrafter"/>
</dbReference>
<evidence type="ECO:0000259" key="9">
    <source>
        <dbReference type="Pfam" id="PF01699"/>
    </source>
</evidence>
<dbReference type="InterPro" id="IPR004837">
    <property type="entry name" value="NaCa_Exmemb"/>
</dbReference>
<protein>
    <recommendedName>
        <fullName evidence="9">Sodium/calcium exchanger membrane region domain-containing protein</fullName>
    </recommendedName>
</protein>
<feature type="transmembrane region" description="Helical" evidence="8">
    <location>
        <begin position="335"/>
        <end position="352"/>
    </location>
</feature>
<evidence type="ECO:0000313" key="11">
    <source>
        <dbReference type="Proteomes" id="UP000030651"/>
    </source>
</evidence>
<dbReference type="InterPro" id="IPR044880">
    <property type="entry name" value="NCX_ion-bd_dom_sf"/>
</dbReference>
<dbReference type="eggNOG" id="ENOG502S0NS">
    <property type="taxonomic scope" value="Eukaryota"/>
</dbReference>
<gene>
    <name evidence="10" type="ORF">PFICI_09291</name>
</gene>
<dbReference type="OrthoDB" id="2127281at2759"/>
<dbReference type="RefSeq" id="XP_007836063.1">
    <property type="nucleotide sequence ID" value="XM_007837872.1"/>
</dbReference>
<keyword evidence="3" id="KW-0813">Transport</keyword>
<dbReference type="PANTHER" id="PTHR10846">
    <property type="entry name" value="SODIUM/POTASSIUM/CALCIUM EXCHANGER"/>
    <property type="match status" value="1"/>
</dbReference>
<dbReference type="InterPro" id="IPR004481">
    <property type="entry name" value="K/Na/Ca-exchanger"/>
</dbReference>
<dbReference type="Proteomes" id="UP000030651">
    <property type="component" value="Unassembled WGS sequence"/>
</dbReference>
<dbReference type="AlphaFoldDB" id="W3WZX8"/>
<feature type="transmembrane region" description="Helical" evidence="8">
    <location>
        <begin position="260"/>
        <end position="280"/>
    </location>
</feature>
<evidence type="ECO:0000256" key="5">
    <source>
        <dbReference type="ARBA" id="ARBA00022989"/>
    </source>
</evidence>
<dbReference type="InParanoid" id="W3WZX8"/>
<dbReference type="Pfam" id="PF01699">
    <property type="entry name" value="Na_Ca_ex"/>
    <property type="match status" value="2"/>
</dbReference>
<evidence type="ECO:0000313" key="10">
    <source>
        <dbReference type="EMBL" id="ETS79438.1"/>
    </source>
</evidence>
<dbReference type="GO" id="GO:0006874">
    <property type="term" value="P:intracellular calcium ion homeostasis"/>
    <property type="evidence" value="ECO:0007669"/>
    <property type="project" value="TreeGrafter"/>
</dbReference>
<dbReference type="GO" id="GO:0005262">
    <property type="term" value="F:calcium channel activity"/>
    <property type="evidence" value="ECO:0007669"/>
    <property type="project" value="TreeGrafter"/>
</dbReference>
<evidence type="ECO:0000256" key="3">
    <source>
        <dbReference type="ARBA" id="ARBA00022449"/>
    </source>
</evidence>
<dbReference type="KEGG" id="pfy:PFICI_09291"/>
<feature type="region of interest" description="Disordered" evidence="7">
    <location>
        <begin position="175"/>
        <end position="202"/>
    </location>
</feature>
<accession>W3WZX8</accession>
<organism evidence="10 11">
    <name type="scientific">Pestalotiopsis fici (strain W106-1 / CGMCC3.15140)</name>
    <dbReference type="NCBI Taxonomy" id="1229662"/>
    <lineage>
        <taxon>Eukaryota</taxon>
        <taxon>Fungi</taxon>
        <taxon>Dikarya</taxon>
        <taxon>Ascomycota</taxon>
        <taxon>Pezizomycotina</taxon>
        <taxon>Sordariomycetes</taxon>
        <taxon>Xylariomycetidae</taxon>
        <taxon>Amphisphaeriales</taxon>
        <taxon>Sporocadaceae</taxon>
        <taxon>Pestalotiopsis</taxon>
    </lineage>
</organism>
<keyword evidence="3" id="KW-0050">Antiport</keyword>
<feature type="transmembrane region" description="Helical" evidence="8">
    <location>
        <begin position="364"/>
        <end position="384"/>
    </location>
</feature>
<feature type="transmembrane region" description="Helical" evidence="8">
    <location>
        <begin position="220"/>
        <end position="240"/>
    </location>
</feature>
<evidence type="ECO:0000256" key="6">
    <source>
        <dbReference type="ARBA" id="ARBA00023136"/>
    </source>
</evidence>
<sequence length="386" mass="41028">MDIGDVLFNAAAFLAGLSLLERGARLFVSSATTLAKRLRLPDMLVGILVAGAEWEELAVVALSLAQKRPALAVGNIIGSTIANIFGAFALGLIFSTRNWDGFERDSKVACLGLLALTTFVSLFALADILWYRVVAVILLVIFVIYVLVVLWSIWQAMSYTKKDDDAEDIESGAAHDHLDDASSSSSSECRSEGGGEDADESTALLSKPASSKIHRLGHNIMPILQLLGSFLALALSGFILSRTSTLLAASFDMSDSAFGATILALATTLPEKFVAVASGIQGHSGLLVADAVGSNIFLLTLCLGMAAWSVAAHQWHDHPEDGGHSFVDVSRIEAWWMWAASIALTAVVFIGSKDVCKVVGVRQLLGALLLIAYGGFLAVEFTVLRD</sequence>
<evidence type="ECO:0000256" key="4">
    <source>
        <dbReference type="ARBA" id="ARBA00022692"/>
    </source>
</evidence>
<keyword evidence="5 8" id="KW-1133">Transmembrane helix</keyword>
<evidence type="ECO:0000256" key="2">
    <source>
        <dbReference type="ARBA" id="ARBA00005364"/>
    </source>
</evidence>
<evidence type="ECO:0000256" key="1">
    <source>
        <dbReference type="ARBA" id="ARBA00004141"/>
    </source>
</evidence>